<accession>A0ABP8AY92</accession>
<evidence type="ECO:0000313" key="1">
    <source>
        <dbReference type="EMBL" id="GAA4193478.1"/>
    </source>
</evidence>
<proteinExistence type="predicted"/>
<gene>
    <name evidence="1" type="ORF">GCM10022252_36440</name>
</gene>
<evidence type="ECO:0000313" key="2">
    <source>
        <dbReference type="Proteomes" id="UP001501251"/>
    </source>
</evidence>
<name>A0ABP8AY92_9ACTN</name>
<organism evidence="1 2">
    <name type="scientific">Streptosporangium oxazolinicum</name>
    <dbReference type="NCBI Taxonomy" id="909287"/>
    <lineage>
        <taxon>Bacteria</taxon>
        <taxon>Bacillati</taxon>
        <taxon>Actinomycetota</taxon>
        <taxon>Actinomycetes</taxon>
        <taxon>Streptosporangiales</taxon>
        <taxon>Streptosporangiaceae</taxon>
        <taxon>Streptosporangium</taxon>
    </lineage>
</organism>
<comment type="caution">
    <text evidence="1">The sequence shown here is derived from an EMBL/GenBank/DDBJ whole genome shotgun (WGS) entry which is preliminary data.</text>
</comment>
<protein>
    <submittedName>
        <fullName evidence="1">Uncharacterized protein</fullName>
    </submittedName>
</protein>
<reference evidence="2" key="1">
    <citation type="journal article" date="2019" name="Int. J. Syst. Evol. Microbiol.">
        <title>The Global Catalogue of Microorganisms (GCM) 10K type strain sequencing project: providing services to taxonomists for standard genome sequencing and annotation.</title>
        <authorList>
            <consortium name="The Broad Institute Genomics Platform"/>
            <consortium name="The Broad Institute Genome Sequencing Center for Infectious Disease"/>
            <person name="Wu L."/>
            <person name="Ma J."/>
        </authorList>
    </citation>
    <scope>NUCLEOTIDE SEQUENCE [LARGE SCALE GENOMIC DNA]</scope>
    <source>
        <strain evidence="2">JCM 17388</strain>
    </source>
</reference>
<keyword evidence="2" id="KW-1185">Reference proteome</keyword>
<dbReference type="Proteomes" id="UP001501251">
    <property type="component" value="Unassembled WGS sequence"/>
</dbReference>
<sequence>MSVGIHWTHSCWAQVSGPSRTTRVSGDQPGPVNKVPAFEYRESLPGPEAEKRFGRNGERRERTSWATVRTVSGVIPRIRPCRESAREAARRQ</sequence>
<dbReference type="EMBL" id="BAABAQ010000006">
    <property type="protein sequence ID" value="GAA4193478.1"/>
    <property type="molecule type" value="Genomic_DNA"/>
</dbReference>